<evidence type="ECO:0000256" key="2">
    <source>
        <dbReference type="ARBA" id="ARBA00012438"/>
    </source>
</evidence>
<dbReference type="Gene3D" id="1.10.287.130">
    <property type="match status" value="1"/>
</dbReference>
<evidence type="ECO:0000256" key="6">
    <source>
        <dbReference type="ARBA" id="ARBA00023012"/>
    </source>
</evidence>
<dbReference type="SUPFAM" id="SSF55781">
    <property type="entry name" value="GAF domain-like"/>
    <property type="match status" value="1"/>
</dbReference>
<dbReference type="SMART" id="SM00387">
    <property type="entry name" value="HATPase_c"/>
    <property type="match status" value="1"/>
</dbReference>
<organism evidence="12 13">
    <name type="scientific">Gemmata massiliana</name>
    <dbReference type="NCBI Taxonomy" id="1210884"/>
    <lineage>
        <taxon>Bacteria</taxon>
        <taxon>Pseudomonadati</taxon>
        <taxon>Planctomycetota</taxon>
        <taxon>Planctomycetia</taxon>
        <taxon>Gemmatales</taxon>
        <taxon>Gemmataceae</taxon>
        <taxon>Gemmata</taxon>
    </lineage>
</organism>
<evidence type="ECO:0000313" key="12">
    <source>
        <dbReference type="EMBL" id="VTR94435.1"/>
    </source>
</evidence>
<feature type="domain" description="Response regulatory" evidence="11">
    <location>
        <begin position="9"/>
        <end position="125"/>
    </location>
</feature>
<evidence type="ECO:0000256" key="9">
    <source>
        <dbReference type="SAM" id="Coils"/>
    </source>
</evidence>
<dbReference type="Proteomes" id="UP000464178">
    <property type="component" value="Chromosome"/>
</dbReference>
<dbReference type="Gene3D" id="3.40.50.2300">
    <property type="match status" value="2"/>
</dbReference>
<dbReference type="KEGG" id="gms:SOIL9_32790"/>
<dbReference type="FunFam" id="1.10.287.130:FF:000001">
    <property type="entry name" value="Two-component sensor histidine kinase"/>
    <property type="match status" value="1"/>
</dbReference>
<sequence>MTATGEPTNVLVVDDLPEKILVYRTILGELNQNLITAGSGEEALRAVLAYDFAVILLDVQMPGMNGLETASLIRRRKRSAHTPIIFLTAFADEVRATEGYAQGAVDYITTPVVPAILRAKVRVFADLYRMTQQVRRQAEERIALAEERTRRAAAEEANQRLAFLTHAGAVLAGSLDQSVIAQDAIRLSLSYLADAAVLVTVPVDGRDSRVLRGRNSSSGSILETDLERAVLGHELDSAVDQATSENATIPLSETVLAVPLRVRGQVTAVLGLSRQQTGRSFPAADIAVAETLASRVAMALENARLYHEVQQADRQKNEFLSMLAHELRNPLAPIRNATEVLNHDGIDADRIRWAHGVIDRQLTHLVRLVDDLLDVSRITLGKIRLAVERVDLETVVTQAVEAVRPLVDKFRHQLAVAFPGHPVHVQGDPTRLIQVFANLLNNAAKYTEPGGRIDLTVEVKVPPAGDGSPVPALAEVRIRDTGVGIAPELLPTVFDLFTQASRSLDRSQGGLGIGLTLVRRLVEMHGGFVEARSTGIGHGSEFTVFLPVAETPHAPSPIEAPSGAHNQNEPAPLRIVIIDDNTDGAESLADLIGLLGHQARTAYDGPTGIDVVRAFEPDIVLLDIGLPGMDGFEVARRLRSDPVTRGATLITISGYGRDEDRALSREAGCAYHFVKPVEIRSLQTMFSALRSSMHSGTHAS</sequence>
<feature type="modified residue" description="4-aspartylphosphate" evidence="8">
    <location>
        <position position="58"/>
    </location>
</feature>
<evidence type="ECO:0000313" key="13">
    <source>
        <dbReference type="Proteomes" id="UP000464178"/>
    </source>
</evidence>
<dbReference type="PROSITE" id="PS50109">
    <property type="entry name" value="HIS_KIN"/>
    <property type="match status" value="1"/>
</dbReference>
<dbReference type="GO" id="GO:0000155">
    <property type="term" value="F:phosphorelay sensor kinase activity"/>
    <property type="evidence" value="ECO:0007669"/>
    <property type="project" value="InterPro"/>
</dbReference>
<dbReference type="InterPro" id="IPR029016">
    <property type="entry name" value="GAF-like_dom_sf"/>
</dbReference>
<dbReference type="SMART" id="SM00065">
    <property type="entry name" value="GAF"/>
    <property type="match status" value="1"/>
</dbReference>
<dbReference type="Pfam" id="PF02518">
    <property type="entry name" value="HATPase_c"/>
    <property type="match status" value="1"/>
</dbReference>
<dbReference type="Gene3D" id="3.30.565.10">
    <property type="entry name" value="Histidine kinase-like ATPase, C-terminal domain"/>
    <property type="match status" value="1"/>
</dbReference>
<dbReference type="PANTHER" id="PTHR43547:SF2">
    <property type="entry name" value="HYBRID SIGNAL TRANSDUCTION HISTIDINE KINASE C"/>
    <property type="match status" value="1"/>
</dbReference>
<feature type="modified residue" description="4-aspartylphosphate" evidence="8">
    <location>
        <position position="623"/>
    </location>
</feature>
<dbReference type="InterPro" id="IPR036097">
    <property type="entry name" value="HisK_dim/P_sf"/>
</dbReference>
<feature type="coiled-coil region" evidence="9">
    <location>
        <begin position="128"/>
        <end position="155"/>
    </location>
</feature>
<keyword evidence="4" id="KW-0808">Transferase</keyword>
<feature type="domain" description="Response regulatory" evidence="11">
    <location>
        <begin position="574"/>
        <end position="690"/>
    </location>
</feature>
<dbReference type="Pfam" id="PF00512">
    <property type="entry name" value="HisKA"/>
    <property type="match status" value="1"/>
</dbReference>
<dbReference type="SUPFAM" id="SSF55874">
    <property type="entry name" value="ATPase domain of HSP90 chaperone/DNA topoisomerase II/histidine kinase"/>
    <property type="match status" value="1"/>
</dbReference>
<protein>
    <recommendedName>
        <fullName evidence="2">histidine kinase</fullName>
        <ecNumber evidence="2">2.7.13.3</ecNumber>
    </recommendedName>
</protein>
<reference evidence="12 13" key="1">
    <citation type="submission" date="2019-05" db="EMBL/GenBank/DDBJ databases">
        <authorList>
            <consortium name="Science for Life Laboratories"/>
        </authorList>
    </citation>
    <scope>NUCLEOTIDE SEQUENCE [LARGE SCALE GENOMIC DNA]</scope>
    <source>
        <strain evidence="12">Soil9</strain>
    </source>
</reference>
<dbReference type="PRINTS" id="PR00344">
    <property type="entry name" value="BCTRLSENSOR"/>
</dbReference>
<evidence type="ECO:0000259" key="11">
    <source>
        <dbReference type="PROSITE" id="PS50110"/>
    </source>
</evidence>
<evidence type="ECO:0000256" key="8">
    <source>
        <dbReference type="PROSITE-ProRule" id="PRU00169"/>
    </source>
</evidence>
<evidence type="ECO:0000256" key="4">
    <source>
        <dbReference type="ARBA" id="ARBA00022679"/>
    </source>
</evidence>
<dbReference type="AlphaFoldDB" id="A0A6P2D210"/>
<dbReference type="PROSITE" id="PS50110">
    <property type="entry name" value="RESPONSE_REGULATORY"/>
    <property type="match status" value="2"/>
</dbReference>
<dbReference type="InterPro" id="IPR001789">
    <property type="entry name" value="Sig_transdc_resp-reg_receiver"/>
</dbReference>
<gene>
    <name evidence="12" type="ORF">SOIL9_32790</name>
</gene>
<proteinExistence type="predicted"/>
<dbReference type="FunFam" id="3.30.565.10:FF:000006">
    <property type="entry name" value="Sensor histidine kinase WalK"/>
    <property type="match status" value="1"/>
</dbReference>
<feature type="domain" description="Histidine kinase" evidence="10">
    <location>
        <begin position="322"/>
        <end position="550"/>
    </location>
</feature>
<dbReference type="PANTHER" id="PTHR43547">
    <property type="entry name" value="TWO-COMPONENT HISTIDINE KINASE"/>
    <property type="match status" value="1"/>
</dbReference>
<dbReference type="InterPro" id="IPR036890">
    <property type="entry name" value="HATPase_C_sf"/>
</dbReference>
<evidence type="ECO:0000256" key="3">
    <source>
        <dbReference type="ARBA" id="ARBA00022553"/>
    </source>
</evidence>
<dbReference type="EC" id="2.7.13.3" evidence="2"/>
<keyword evidence="13" id="KW-1185">Reference proteome</keyword>
<keyword evidence="5 12" id="KW-0418">Kinase</keyword>
<dbReference type="InterPro" id="IPR003018">
    <property type="entry name" value="GAF"/>
</dbReference>
<dbReference type="InterPro" id="IPR005467">
    <property type="entry name" value="His_kinase_dom"/>
</dbReference>
<dbReference type="SUPFAM" id="SSF52172">
    <property type="entry name" value="CheY-like"/>
    <property type="match status" value="2"/>
</dbReference>
<dbReference type="CDD" id="cd00082">
    <property type="entry name" value="HisKA"/>
    <property type="match status" value="1"/>
</dbReference>
<dbReference type="InterPro" id="IPR003594">
    <property type="entry name" value="HATPase_dom"/>
</dbReference>
<dbReference type="Gene3D" id="3.30.450.40">
    <property type="match status" value="1"/>
</dbReference>
<dbReference type="SUPFAM" id="SSF47384">
    <property type="entry name" value="Homodimeric domain of signal transducing histidine kinase"/>
    <property type="match status" value="1"/>
</dbReference>
<comment type="catalytic activity">
    <reaction evidence="1">
        <text>ATP + protein L-histidine = ADP + protein N-phospho-L-histidine.</text>
        <dbReference type="EC" id="2.7.13.3"/>
    </reaction>
</comment>
<dbReference type="Pfam" id="PF13492">
    <property type="entry name" value="GAF_3"/>
    <property type="match status" value="1"/>
</dbReference>
<keyword evidence="7" id="KW-0472">Membrane</keyword>
<keyword evidence="3 8" id="KW-0597">Phosphoprotein</keyword>
<dbReference type="InterPro" id="IPR004358">
    <property type="entry name" value="Sig_transdc_His_kin-like_C"/>
</dbReference>
<dbReference type="EMBL" id="LR593886">
    <property type="protein sequence ID" value="VTR94435.1"/>
    <property type="molecule type" value="Genomic_DNA"/>
</dbReference>
<evidence type="ECO:0000259" key="10">
    <source>
        <dbReference type="PROSITE" id="PS50109"/>
    </source>
</evidence>
<dbReference type="SMART" id="SM00388">
    <property type="entry name" value="HisKA"/>
    <property type="match status" value="1"/>
</dbReference>
<dbReference type="InterPro" id="IPR003661">
    <property type="entry name" value="HisK_dim/P_dom"/>
</dbReference>
<name>A0A6P2D210_9BACT</name>
<dbReference type="SMART" id="SM00448">
    <property type="entry name" value="REC"/>
    <property type="match status" value="2"/>
</dbReference>
<dbReference type="Pfam" id="PF00072">
    <property type="entry name" value="Response_reg"/>
    <property type="match status" value="2"/>
</dbReference>
<dbReference type="InterPro" id="IPR011006">
    <property type="entry name" value="CheY-like_superfamily"/>
</dbReference>
<keyword evidence="6" id="KW-0902">Two-component regulatory system</keyword>
<evidence type="ECO:0000256" key="1">
    <source>
        <dbReference type="ARBA" id="ARBA00000085"/>
    </source>
</evidence>
<keyword evidence="9" id="KW-0175">Coiled coil</keyword>
<evidence type="ECO:0000256" key="7">
    <source>
        <dbReference type="ARBA" id="ARBA00023136"/>
    </source>
</evidence>
<evidence type="ECO:0000256" key="5">
    <source>
        <dbReference type="ARBA" id="ARBA00022777"/>
    </source>
</evidence>
<accession>A0A6P2D210</accession>